<reference evidence="1" key="1">
    <citation type="submission" date="2020-02" db="EMBL/GenBank/DDBJ databases">
        <authorList>
            <person name="Meier V. D."/>
        </authorList>
    </citation>
    <scope>NUCLEOTIDE SEQUENCE</scope>
    <source>
        <strain evidence="1">AVDCRST_MAG94</strain>
    </source>
</reference>
<evidence type="ECO:0000313" key="1">
    <source>
        <dbReference type="EMBL" id="CAA9410132.1"/>
    </source>
</evidence>
<accession>A0A6J4P9Q3</accession>
<sequence length="126" mass="13869">MANTLSIGETANIRVIATTNFAVAMTRAFDGGVYAKTTANTDSPDGKKHYDLRHYFVADDSSYIYTQDKSVHTPVEGTIYFPQTEYTIMEAGKKLEGMTGSFRSWGAINNGKGVGVLRFECPLGRR</sequence>
<gene>
    <name evidence="1" type="ORF">AVDCRST_MAG94-6382</name>
</gene>
<protein>
    <submittedName>
        <fullName evidence="1">Uncharacterized protein</fullName>
    </submittedName>
</protein>
<name>A0A6J4P9Q3_9CYAN</name>
<proteinExistence type="predicted"/>
<organism evidence="1">
    <name type="scientific">uncultured Leptolyngbya sp</name>
    <dbReference type="NCBI Taxonomy" id="332963"/>
    <lineage>
        <taxon>Bacteria</taxon>
        <taxon>Bacillati</taxon>
        <taxon>Cyanobacteriota</taxon>
        <taxon>Cyanophyceae</taxon>
        <taxon>Leptolyngbyales</taxon>
        <taxon>Leptolyngbyaceae</taxon>
        <taxon>Leptolyngbya group</taxon>
        <taxon>Leptolyngbya</taxon>
        <taxon>environmental samples</taxon>
    </lineage>
</organism>
<dbReference type="AlphaFoldDB" id="A0A6J4P9Q3"/>
<dbReference type="EMBL" id="CADCTY010002194">
    <property type="protein sequence ID" value="CAA9410132.1"/>
    <property type="molecule type" value="Genomic_DNA"/>
</dbReference>